<organism evidence="1 2">
    <name type="scientific">Rotaria magnacalcarata</name>
    <dbReference type="NCBI Taxonomy" id="392030"/>
    <lineage>
        <taxon>Eukaryota</taxon>
        <taxon>Metazoa</taxon>
        <taxon>Spiralia</taxon>
        <taxon>Gnathifera</taxon>
        <taxon>Rotifera</taxon>
        <taxon>Eurotatoria</taxon>
        <taxon>Bdelloidea</taxon>
        <taxon>Philodinida</taxon>
        <taxon>Philodinidae</taxon>
        <taxon>Rotaria</taxon>
    </lineage>
</organism>
<dbReference type="Proteomes" id="UP000681720">
    <property type="component" value="Unassembled WGS sequence"/>
</dbReference>
<evidence type="ECO:0000313" key="1">
    <source>
        <dbReference type="EMBL" id="CAF4406656.1"/>
    </source>
</evidence>
<accession>A0A8S2VLS5</accession>
<proteinExistence type="predicted"/>
<protein>
    <submittedName>
        <fullName evidence="1">Uncharacterized protein</fullName>
    </submittedName>
</protein>
<dbReference type="EMBL" id="CAJOBJ010058262">
    <property type="protein sequence ID" value="CAF4406656.1"/>
    <property type="molecule type" value="Genomic_DNA"/>
</dbReference>
<name>A0A8S2VLS5_9BILA</name>
<feature type="non-terminal residue" evidence="1">
    <location>
        <position position="1"/>
    </location>
</feature>
<evidence type="ECO:0000313" key="2">
    <source>
        <dbReference type="Proteomes" id="UP000681720"/>
    </source>
</evidence>
<dbReference type="AlphaFoldDB" id="A0A8S2VLS5"/>
<comment type="caution">
    <text evidence="1">The sequence shown here is derived from an EMBL/GenBank/DDBJ whole genome shotgun (WGS) entry which is preliminary data.</text>
</comment>
<sequence length="41" mass="4453">RNHVPGMRLTPFTLVCETIRICEEALAVLLSIADGTAVVQD</sequence>
<gene>
    <name evidence="1" type="ORF">GIL414_LOCUS30412</name>
</gene>
<reference evidence="1" key="1">
    <citation type="submission" date="2021-02" db="EMBL/GenBank/DDBJ databases">
        <authorList>
            <person name="Nowell W R."/>
        </authorList>
    </citation>
    <scope>NUCLEOTIDE SEQUENCE</scope>
</reference>